<evidence type="ECO:0000313" key="1">
    <source>
        <dbReference type="EMBL" id="KIF82836.1"/>
    </source>
</evidence>
<evidence type="ECO:0000313" key="2">
    <source>
        <dbReference type="Proteomes" id="UP000031572"/>
    </source>
</evidence>
<keyword evidence="2" id="KW-1185">Reference proteome</keyword>
<name>A0A0C2BXT9_9BURK</name>
<dbReference type="STRING" id="709839.TSA66_21640"/>
<comment type="caution">
    <text evidence="1">The sequence shown here is derived from an EMBL/GenBank/DDBJ whole genome shotgun (WGS) entry which is preliminary data.</text>
</comment>
<dbReference type="EMBL" id="JWJG01000028">
    <property type="protein sequence ID" value="KIF82836.1"/>
    <property type="molecule type" value="Genomic_DNA"/>
</dbReference>
<gene>
    <name evidence="1" type="ORF">TSA66_21640</name>
</gene>
<accession>A0A0C2BXT9</accession>
<protein>
    <submittedName>
        <fullName evidence="1">Uncharacterized protein</fullName>
    </submittedName>
</protein>
<dbReference type="RefSeq" id="WP_040041470.1">
    <property type="nucleotide sequence ID" value="NZ_JWJG01000028.1"/>
</dbReference>
<sequence>MLRLGNAIRLTSREIERFTKITGFSPAYVKTVDDLDAYVTHCKRYYWGVSEDTRFLHWLIDKERSRCFGAA</sequence>
<reference evidence="1 2" key="1">
    <citation type="submission" date="2014-12" db="EMBL/GenBank/DDBJ databases">
        <title>Denitrispirillum autotrophicum gen. nov., sp. nov., Denitrifying, Facultatively Autotrophic Bacteria Isolated from Rice Paddy Soil.</title>
        <authorList>
            <person name="Ishii S."/>
            <person name="Ashida N."/>
            <person name="Ohno H."/>
            <person name="Otsuka S."/>
            <person name="Yokota A."/>
            <person name="Senoo K."/>
        </authorList>
    </citation>
    <scope>NUCLEOTIDE SEQUENCE [LARGE SCALE GENOMIC DNA]</scope>
    <source>
        <strain evidence="1 2">TSA66</strain>
    </source>
</reference>
<dbReference type="AlphaFoldDB" id="A0A0C2BXT9"/>
<proteinExistence type="predicted"/>
<organism evidence="1 2">
    <name type="scientific">Noviherbaspirillum autotrophicum</name>
    <dbReference type="NCBI Taxonomy" id="709839"/>
    <lineage>
        <taxon>Bacteria</taxon>
        <taxon>Pseudomonadati</taxon>
        <taxon>Pseudomonadota</taxon>
        <taxon>Betaproteobacteria</taxon>
        <taxon>Burkholderiales</taxon>
        <taxon>Oxalobacteraceae</taxon>
        <taxon>Noviherbaspirillum</taxon>
    </lineage>
</organism>
<dbReference type="Proteomes" id="UP000031572">
    <property type="component" value="Unassembled WGS sequence"/>
</dbReference>
<dbReference type="OrthoDB" id="8705323at2"/>